<name>A0A063Y0P0_9GAMM</name>
<comment type="caution">
    <text evidence="2">The sequence shown here is derived from an EMBL/GenBank/DDBJ whole genome shotgun (WGS) entry which is preliminary data.</text>
</comment>
<dbReference type="Pfam" id="PF00990">
    <property type="entry name" value="GGDEF"/>
    <property type="match status" value="1"/>
</dbReference>
<evidence type="ECO:0000313" key="2">
    <source>
        <dbReference type="EMBL" id="KDE39264.1"/>
    </source>
</evidence>
<dbReference type="OrthoDB" id="420409at2"/>
<evidence type="ECO:0000259" key="1">
    <source>
        <dbReference type="SMART" id="SM00267"/>
    </source>
</evidence>
<sequence>MVLTLFIVLTVLLTVLSIVLTLRLNRLNQRYTEFRDWAESEIERVNRCDSETGALKLSAFAEQLDNECRRAVREFTPLTLMCLDIRMTDGSGLPAEAMREMVAILKHQLSRPGDQLGRYAEQQLGLLLPSTNEHAGSFAERCHQALQQHFESIPVQLTLAACTFQPSASLNGVMAQQLVDETLVHALHEAPGQVLFHAEYSHDFNPTYA</sequence>
<dbReference type="RefSeq" id="WP_036548165.1">
    <property type="nucleotide sequence ID" value="NZ_JMSZ01000032.1"/>
</dbReference>
<dbReference type="Gene3D" id="3.30.70.270">
    <property type="match status" value="1"/>
</dbReference>
<accession>A0A063Y0P0</accession>
<dbReference type="InterPro" id="IPR043128">
    <property type="entry name" value="Rev_trsase/Diguanyl_cyclase"/>
</dbReference>
<dbReference type="InterPro" id="IPR000160">
    <property type="entry name" value="GGDEF_dom"/>
</dbReference>
<evidence type="ECO:0000313" key="3">
    <source>
        <dbReference type="Proteomes" id="UP000027318"/>
    </source>
</evidence>
<feature type="domain" description="GGDEF" evidence="1">
    <location>
        <begin position="35"/>
        <end position="197"/>
    </location>
</feature>
<dbReference type="Proteomes" id="UP000027318">
    <property type="component" value="Unassembled WGS sequence"/>
</dbReference>
<gene>
    <name evidence="2" type="ORF">ADINL_2393</name>
</gene>
<proteinExistence type="predicted"/>
<dbReference type="AlphaFoldDB" id="A0A063Y0P0"/>
<dbReference type="SMART" id="SM00267">
    <property type="entry name" value="GGDEF"/>
    <property type="match status" value="1"/>
</dbReference>
<dbReference type="SUPFAM" id="SSF55073">
    <property type="entry name" value="Nucleotide cyclase"/>
    <property type="match status" value="1"/>
</dbReference>
<organism evidence="2 3">
    <name type="scientific">Nitrincola lacisaponensis</name>
    <dbReference type="NCBI Taxonomy" id="267850"/>
    <lineage>
        <taxon>Bacteria</taxon>
        <taxon>Pseudomonadati</taxon>
        <taxon>Pseudomonadota</taxon>
        <taxon>Gammaproteobacteria</taxon>
        <taxon>Oceanospirillales</taxon>
        <taxon>Oceanospirillaceae</taxon>
        <taxon>Nitrincola</taxon>
    </lineage>
</organism>
<keyword evidence="3" id="KW-1185">Reference proteome</keyword>
<dbReference type="STRING" id="267850.ADINL_2393"/>
<protein>
    <submittedName>
        <fullName evidence="2">Response regulator containing a CheY-like receiver domain and a GGDEF domain</fullName>
    </submittedName>
</protein>
<dbReference type="PATRIC" id="fig|267850.7.peg.2361"/>
<reference evidence="2 3" key="1">
    <citation type="journal article" date="2005" name="Int. J. Syst. Evol. Microbiol.">
        <title>Nitrincola lacisaponensis gen. nov., sp. nov., a novel alkaliphilic bacterium isolated from an alkaline, saline lake.</title>
        <authorList>
            <person name="Dimitriu P.A."/>
            <person name="Shukla S.K."/>
            <person name="Conradt J."/>
            <person name="Marquez M.C."/>
            <person name="Ventosa A."/>
            <person name="Maglia A."/>
            <person name="Peyton B.M."/>
            <person name="Pinkart H.C."/>
            <person name="Mormile M.R."/>
        </authorList>
    </citation>
    <scope>NUCLEOTIDE SEQUENCE [LARGE SCALE GENOMIC DNA]</scope>
    <source>
        <strain evidence="2 3">4CA</strain>
    </source>
</reference>
<dbReference type="InterPro" id="IPR029787">
    <property type="entry name" value="Nucleotide_cyclase"/>
</dbReference>
<dbReference type="EMBL" id="JMSZ01000032">
    <property type="protein sequence ID" value="KDE39264.1"/>
    <property type="molecule type" value="Genomic_DNA"/>
</dbReference>